<keyword evidence="1 3" id="KW-0807">Transducer</keyword>
<feature type="transmembrane region" description="Helical" evidence="4">
    <location>
        <begin position="18"/>
        <end position="34"/>
    </location>
</feature>
<dbReference type="Pfam" id="PF07238">
    <property type="entry name" value="PilZ"/>
    <property type="match status" value="1"/>
</dbReference>
<comment type="caution">
    <text evidence="6">The sequence shown here is derived from an EMBL/GenBank/DDBJ whole genome shotgun (WGS) entry which is preliminary data.</text>
</comment>
<dbReference type="Pfam" id="PF00015">
    <property type="entry name" value="MCPsignal"/>
    <property type="match status" value="1"/>
</dbReference>
<sequence>MQEYDESFFITKANKRGGVTWFILMIIVSVYYGIKVGTGKLDVGYFFMFFTVGWLSFIISKVLLKVKGEDNKNYKWMLGIGYLLFYSVIAWTSLDQVSYVFILPLLSILILYKDPKFIKVMMWITLFILFSSNMYKGLVKGMMDFVSSEECALEFAVVICCYVCTNMAIKHLVESDGALTASIKGNLARVVKTVEQVKIASNEVVDGVTVVRELADENKAGADEVVKDMRVLSDNNDVLNEKTVSSVDMTNVIDDQVRNVAGLMEQVVELINASVEHADTSAKDLVEVVDTTNKMSELSKEVENILADFKEEFNGVKDETSTIDGITSQTNLLALNASIEAARAGEAGKGFAVVADEIRNLSNGTKESSGSIMQALSRLEETSAKMMDSIAQTIELIQLNIEKVSNVNRSVTKITNDAATLGENIKIVDSAVKEVETSNKTLTDNMNQVGAVMNDMTESINKAELTTRTMLSKYESSAKSAMDIEDVVGKLMEELGVGGFMGVQDVRSGMKISISNVNGVKKEYSGEVVERKGNELYITVDEKDSELFDKKDKHTRCNFNIVVDNVLYYWENISIRHSKAAESGEYKLYIESNPQVHNRRKYPRMPIANACTIKFENDDKTYNGRMVNVSANGFAFSVCDSAFVNAKDKNIIVSVDNFDEICTNPLEGCIIRCSNNDGEYTVGCRMPEDIISIKHYVNNNYCN</sequence>
<dbReference type="PROSITE" id="PS50111">
    <property type="entry name" value="CHEMOTAXIS_TRANSDUC_2"/>
    <property type="match status" value="1"/>
</dbReference>
<dbReference type="SUPFAM" id="SSF141371">
    <property type="entry name" value="PilZ domain-like"/>
    <property type="match status" value="1"/>
</dbReference>
<dbReference type="PANTHER" id="PTHR32089:SF112">
    <property type="entry name" value="LYSOZYME-LIKE PROTEIN-RELATED"/>
    <property type="match status" value="1"/>
</dbReference>
<evidence type="ECO:0000256" key="3">
    <source>
        <dbReference type="PROSITE-ProRule" id="PRU00284"/>
    </source>
</evidence>
<dbReference type="Proteomes" id="UP000050833">
    <property type="component" value="Unassembled WGS sequence"/>
</dbReference>
<dbReference type="GO" id="GO:0035438">
    <property type="term" value="F:cyclic-di-GMP binding"/>
    <property type="evidence" value="ECO:0007669"/>
    <property type="project" value="InterPro"/>
</dbReference>
<dbReference type="InterPro" id="IPR009875">
    <property type="entry name" value="PilZ_domain"/>
</dbReference>
<proteinExistence type="inferred from homology"/>
<evidence type="ECO:0000256" key="4">
    <source>
        <dbReference type="SAM" id="Phobius"/>
    </source>
</evidence>
<accession>A0AAW3JY07</accession>
<keyword evidence="4" id="KW-1133">Transmembrane helix</keyword>
<dbReference type="GO" id="GO:0007165">
    <property type="term" value="P:signal transduction"/>
    <property type="evidence" value="ECO:0007669"/>
    <property type="project" value="UniProtKB-KW"/>
</dbReference>
<dbReference type="InterPro" id="IPR004090">
    <property type="entry name" value="Chemotax_Me-accpt_rcpt"/>
</dbReference>
<dbReference type="RefSeq" id="WP_055942620.1">
    <property type="nucleotide sequence ID" value="NZ_JAQDCV010000001.1"/>
</dbReference>
<comment type="similarity">
    <text evidence="2">Belongs to the methyl-accepting chemotaxis (MCP) protein family.</text>
</comment>
<dbReference type="Gene3D" id="1.10.287.950">
    <property type="entry name" value="Methyl-accepting chemotaxis protein"/>
    <property type="match status" value="1"/>
</dbReference>
<dbReference type="GO" id="GO:0016020">
    <property type="term" value="C:membrane"/>
    <property type="evidence" value="ECO:0007669"/>
    <property type="project" value="InterPro"/>
</dbReference>
<reference evidence="6 7" key="1">
    <citation type="submission" date="2015-10" db="EMBL/GenBank/DDBJ databases">
        <title>Butyribacter intestini gen. nov., sp. nov., a butyric acid-producing bacterium of the family Lachnospiraceae isolated from the human faeces.</title>
        <authorList>
            <person name="Zou Y."/>
            <person name="Xue W."/>
            <person name="Luo G."/>
            <person name="Lv M."/>
        </authorList>
    </citation>
    <scope>NUCLEOTIDE SEQUENCE [LARGE SCALE GENOMIC DNA]</scope>
    <source>
        <strain evidence="6 7">TF01-11</strain>
    </source>
</reference>
<keyword evidence="7" id="KW-1185">Reference proteome</keyword>
<dbReference type="GO" id="GO:0004888">
    <property type="term" value="F:transmembrane signaling receptor activity"/>
    <property type="evidence" value="ECO:0007669"/>
    <property type="project" value="InterPro"/>
</dbReference>
<gene>
    <name evidence="6" type="ORF">APZ18_06155</name>
</gene>
<dbReference type="AlphaFoldDB" id="A0AAW3JY07"/>
<name>A0AAW3JY07_9FIRM</name>
<feature type="domain" description="Methyl-accepting transducer" evidence="5">
    <location>
        <begin position="214"/>
        <end position="450"/>
    </location>
</feature>
<keyword evidence="4" id="KW-0472">Membrane</keyword>
<keyword evidence="4" id="KW-0812">Transmembrane</keyword>
<dbReference type="SUPFAM" id="SSF58104">
    <property type="entry name" value="Methyl-accepting chemotaxis protein (MCP) signaling domain"/>
    <property type="match status" value="1"/>
</dbReference>
<dbReference type="GO" id="GO:0006935">
    <property type="term" value="P:chemotaxis"/>
    <property type="evidence" value="ECO:0007669"/>
    <property type="project" value="InterPro"/>
</dbReference>
<dbReference type="EMBL" id="LLKB01000001">
    <property type="protein sequence ID" value="KQC86744.1"/>
    <property type="molecule type" value="Genomic_DNA"/>
</dbReference>
<dbReference type="InterPro" id="IPR004089">
    <property type="entry name" value="MCPsignal_dom"/>
</dbReference>
<evidence type="ECO:0000256" key="2">
    <source>
        <dbReference type="ARBA" id="ARBA00029447"/>
    </source>
</evidence>
<evidence type="ECO:0000313" key="6">
    <source>
        <dbReference type="EMBL" id="KQC86744.1"/>
    </source>
</evidence>
<organism evidence="6 7">
    <name type="scientific">Butyribacter intestini</name>
    <dbReference type="NCBI Taxonomy" id="1703332"/>
    <lineage>
        <taxon>Bacteria</taxon>
        <taxon>Bacillati</taxon>
        <taxon>Bacillota</taxon>
        <taxon>Clostridia</taxon>
        <taxon>Lachnospirales</taxon>
        <taxon>Lachnospiraceae</taxon>
        <taxon>Butyribacter</taxon>
    </lineage>
</organism>
<feature type="transmembrane region" description="Helical" evidence="4">
    <location>
        <begin position="76"/>
        <end position="91"/>
    </location>
</feature>
<evidence type="ECO:0000259" key="5">
    <source>
        <dbReference type="PROSITE" id="PS50111"/>
    </source>
</evidence>
<protein>
    <submittedName>
        <fullName evidence="6">Chemotaxis protein</fullName>
    </submittedName>
</protein>
<dbReference type="PRINTS" id="PR00260">
    <property type="entry name" value="CHEMTRNSDUCR"/>
</dbReference>
<evidence type="ECO:0000256" key="1">
    <source>
        <dbReference type="ARBA" id="ARBA00023224"/>
    </source>
</evidence>
<evidence type="ECO:0000313" key="7">
    <source>
        <dbReference type="Proteomes" id="UP000050833"/>
    </source>
</evidence>
<dbReference type="PANTHER" id="PTHR32089">
    <property type="entry name" value="METHYL-ACCEPTING CHEMOTAXIS PROTEIN MCPB"/>
    <property type="match status" value="1"/>
</dbReference>
<feature type="transmembrane region" description="Helical" evidence="4">
    <location>
        <begin position="46"/>
        <end position="64"/>
    </location>
</feature>
<dbReference type="SMART" id="SM00283">
    <property type="entry name" value="MA"/>
    <property type="match status" value="1"/>
</dbReference>
<feature type="transmembrane region" description="Helical" evidence="4">
    <location>
        <begin position="120"/>
        <end position="138"/>
    </location>
</feature>